<dbReference type="AlphaFoldDB" id="A0AA41UHL7"/>
<dbReference type="Proteomes" id="UP001165341">
    <property type="component" value="Unassembled WGS sequence"/>
</dbReference>
<dbReference type="SUPFAM" id="SSF53720">
    <property type="entry name" value="ALDH-like"/>
    <property type="match status" value="1"/>
</dbReference>
<keyword evidence="6" id="KW-1185">Reference proteome</keyword>
<gene>
    <name evidence="5" type="ORF">MQH31_12210</name>
</gene>
<dbReference type="RefSeq" id="WP_243012276.1">
    <property type="nucleotide sequence ID" value="NZ_JALGAR010000003.1"/>
</dbReference>
<reference evidence="5" key="1">
    <citation type="submission" date="2022-03" db="EMBL/GenBank/DDBJ databases">
        <title>Cryobacterium sp. nov. strain ZS14-85, isolated from Antarctic soil.</title>
        <authorList>
            <person name="Li J."/>
            <person name="Niu G."/>
        </authorList>
    </citation>
    <scope>NUCLEOTIDE SEQUENCE</scope>
    <source>
        <strain evidence="5">ZS14-85</strain>
    </source>
</reference>
<sequence>MSLYAVTNPATGELVKDYPTATGEAVEAALSSVAAASLTWRCAPIDDRVRLLRRVAELYTARRDQLAAIITREMGKPISQAGLEVDIAVSIYNYYADNGPGFLADEELDVVAGGTAVVRKEGLGALLGIMPWNYPYYQVARFAAPNLMNGNSILLKHAPQCPESALAMEQIFRDAGAPEGAYVNIFATTEQVAVIIADDRIQGVSLTGSEGAGAAVAEIAGRHLKKVVLELGGSDPYLVLDSADPEYAARQAVLGRFGNAGQACNAAKRFIVEQGVYEEFLKYFTTAVSAISVGDPSDPRTFMGPLSSVAAVNGLADQVDDAISKGATAVLGGARLDGPGAWYPPTVLVGVTPDMRAYSEELFGPVAVVHRVDSEDEAIAMANASTYGLGAAIQSADPVQAERIARRLQAGMVTVNEASGTAAELPFGGVKRSGIGRELGRYGMDEFVNRKLIRVAPPRPDSAGTAG</sequence>
<proteinExistence type="inferred from homology"/>
<evidence type="ECO:0000256" key="2">
    <source>
        <dbReference type="ARBA" id="ARBA00022857"/>
    </source>
</evidence>
<dbReference type="GO" id="GO:0004777">
    <property type="term" value="F:succinate-semialdehyde dehydrogenase (NAD+) activity"/>
    <property type="evidence" value="ECO:0007669"/>
    <property type="project" value="TreeGrafter"/>
</dbReference>
<keyword evidence="3" id="KW-0560">Oxidoreductase</keyword>
<dbReference type="PROSITE" id="PS00070">
    <property type="entry name" value="ALDEHYDE_DEHYDR_CYS"/>
    <property type="match status" value="1"/>
</dbReference>
<dbReference type="InterPro" id="IPR016162">
    <property type="entry name" value="Ald_DH_N"/>
</dbReference>
<protein>
    <submittedName>
        <fullName evidence="5">NAD-dependent succinate-semialdehyde dehydrogenase</fullName>
    </submittedName>
</protein>
<comment type="similarity">
    <text evidence="1">Belongs to the aldehyde dehydrogenase family.</text>
</comment>
<dbReference type="EMBL" id="JALGAR010000003">
    <property type="protein sequence ID" value="MCI4658569.1"/>
    <property type="molecule type" value="Genomic_DNA"/>
</dbReference>
<dbReference type="CDD" id="cd07100">
    <property type="entry name" value="ALDH_SSADH1_GabD1"/>
    <property type="match status" value="1"/>
</dbReference>
<dbReference type="InterPro" id="IPR044148">
    <property type="entry name" value="ALDH_GabD1-like"/>
</dbReference>
<evidence type="ECO:0000256" key="1">
    <source>
        <dbReference type="ARBA" id="ARBA00009986"/>
    </source>
</evidence>
<dbReference type="Gene3D" id="3.40.309.10">
    <property type="entry name" value="Aldehyde Dehydrogenase, Chain A, domain 2"/>
    <property type="match status" value="1"/>
</dbReference>
<comment type="caution">
    <text evidence="5">The sequence shown here is derived from an EMBL/GenBank/DDBJ whole genome shotgun (WGS) entry which is preliminary data.</text>
</comment>
<dbReference type="Gene3D" id="3.40.605.10">
    <property type="entry name" value="Aldehyde Dehydrogenase, Chain A, domain 1"/>
    <property type="match status" value="1"/>
</dbReference>
<dbReference type="InterPro" id="IPR016160">
    <property type="entry name" value="Ald_DH_CS_CYS"/>
</dbReference>
<accession>A0AA41UHL7</accession>
<dbReference type="InterPro" id="IPR016163">
    <property type="entry name" value="Ald_DH_C"/>
</dbReference>
<evidence type="ECO:0000259" key="4">
    <source>
        <dbReference type="Pfam" id="PF00171"/>
    </source>
</evidence>
<dbReference type="PANTHER" id="PTHR43217:SF2">
    <property type="entry name" value="SUCCINATE-SEMIALDEHYDE DEHYDROGENASE [NADP(+)]"/>
    <property type="match status" value="1"/>
</dbReference>
<evidence type="ECO:0000313" key="6">
    <source>
        <dbReference type="Proteomes" id="UP001165341"/>
    </source>
</evidence>
<dbReference type="InterPro" id="IPR016161">
    <property type="entry name" value="Ald_DH/histidinol_DH"/>
</dbReference>
<dbReference type="Pfam" id="PF00171">
    <property type="entry name" value="Aldedh"/>
    <property type="match status" value="1"/>
</dbReference>
<dbReference type="FunFam" id="3.40.309.10:FF:000009">
    <property type="entry name" value="Aldehyde dehydrogenase A"/>
    <property type="match status" value="1"/>
</dbReference>
<dbReference type="FunFam" id="3.40.605.10:FF:000012">
    <property type="entry name" value="NAD-dependent succinate-semialdehyde dehydrogenase"/>
    <property type="match status" value="1"/>
</dbReference>
<keyword evidence="2" id="KW-0521">NADP</keyword>
<feature type="domain" description="Aldehyde dehydrogenase" evidence="4">
    <location>
        <begin position="4"/>
        <end position="452"/>
    </location>
</feature>
<evidence type="ECO:0000313" key="5">
    <source>
        <dbReference type="EMBL" id="MCI4658569.1"/>
    </source>
</evidence>
<evidence type="ECO:0000256" key="3">
    <source>
        <dbReference type="ARBA" id="ARBA00023002"/>
    </source>
</evidence>
<name>A0AA41UHL7_9MICO</name>
<dbReference type="GO" id="GO:0004030">
    <property type="term" value="F:aldehyde dehydrogenase [NAD(P)+] activity"/>
    <property type="evidence" value="ECO:0007669"/>
    <property type="project" value="InterPro"/>
</dbReference>
<dbReference type="InterPro" id="IPR015590">
    <property type="entry name" value="Aldehyde_DH_dom"/>
</dbReference>
<dbReference type="PANTHER" id="PTHR43217">
    <property type="entry name" value="SUCCINATE SEMIALDEHYDE DEHYDROGENASE [NAD(P)+] SAD"/>
    <property type="match status" value="1"/>
</dbReference>
<organism evidence="5 6">
    <name type="scientific">Cryobacterium zhongshanensis</name>
    <dbReference type="NCBI Taxonomy" id="2928153"/>
    <lineage>
        <taxon>Bacteria</taxon>
        <taxon>Bacillati</taxon>
        <taxon>Actinomycetota</taxon>
        <taxon>Actinomycetes</taxon>
        <taxon>Micrococcales</taxon>
        <taxon>Microbacteriaceae</taxon>
        <taxon>Cryobacterium</taxon>
    </lineage>
</organism>
<dbReference type="InterPro" id="IPR047110">
    <property type="entry name" value="GABD/Sad-like"/>
</dbReference>